<dbReference type="Proteomes" id="UP001465755">
    <property type="component" value="Unassembled WGS sequence"/>
</dbReference>
<dbReference type="InterPro" id="IPR044492">
    <property type="entry name" value="P_typ_ATPase_HD_dom"/>
</dbReference>
<dbReference type="InterPro" id="IPR008250">
    <property type="entry name" value="ATPase_P-typ_transduc_dom_A_sf"/>
</dbReference>
<sequence length="1047" mass="112527">MEDSHCRSVEEVLAYFGVDQEQGLDGTAISKALALYGRNELASEKGIPFWKLVLKQFDDLLVKILIVAAVVDFLIALASGESGISAFLEPAVIIMILIANATVGVVTETNAEAAIEELKAYEAEVATVLREGRLRLLPASDLVPGDIVEVAVGGKIPADLRVISLFSSTLRVDQAILTGESHSVSKSPDPCIARKAVYQDKTCLLFSGTMVTAGRARTVVVGTGPRTAIGKIRDAMVASTSDPTPLEKKLEQFGSFLSKVIAVTCILVWVINIPRFSDPVHGNWVQGAIYYFKIAVALAVAAIPEGLPAVVTTCLALGTRKMAKCHAIVRSLPSVETLGCTSVICSDKTGTLTTSQMAVARVAVLQDQAGSIEEYSVSGSWYSPEGDLSDSRGSKVELPADLPALHKMASCCALCNDSTLAYSPESGSYQKVGEATELALRVLAEKIGLAGYASMPVALHSLSRQARATFCNEHWQKQYQRVSALEFSRERKMMSVLCRYGASSVLFVKGAPESVLQQCTQVLANNGSGSMPMPDTLRLDVLSRVAMWGGTHGLRCLALAFRNMPITHTSVQPMDESALTFLGVVAMHDPPRPEVKAAVQTCRAAGIRVVVVTGDNRATAEAVCRQIGVLDDLGDALGNQACASGVQFEDMTTEEQQKLVSQVALLSRVEPNHKTRLVELLKQQGHVVAMTGDGVNDAPALKRADIGIAMGSGTAVARHAADMVLADDNFATIVSAVAEGRAIYANTKQFIRYMVSSNIGEVVAIFFAALLGMPEVLNPVQLLWVNLVTDGLPATALGFNPPDGDIMRTGPRKASEGIVDRWLFVRYLVIGLYVGGATVGGYIWWFLRYSGGPQMSWHDLTHWQQCQEASCDPFRARDPSTVAMTVLVVVEMFNALNALSENSSLLRLPPWSNKWLVGAIALSMALHAFILYVPPAALLFSVAPLGALEWRAVLVLSAPVILVDEILKLASRWWVIKAPGIARQLSSLNLPRLARRTLGSGSGSRRHSGQAEDFEEAVHMMKQGAARSDSPEISQGMSQRDVRNSMV</sequence>
<dbReference type="InterPro" id="IPR018303">
    <property type="entry name" value="ATPase_P-typ_P_site"/>
</dbReference>
<dbReference type="Pfam" id="PF00690">
    <property type="entry name" value="Cation_ATPase_N"/>
    <property type="match status" value="1"/>
</dbReference>
<dbReference type="EC" id="7.2.2.10" evidence="11"/>
<keyword evidence="6" id="KW-0460">Magnesium</keyword>
<feature type="transmembrane region" description="Helical" evidence="11">
    <location>
        <begin position="60"/>
        <end position="78"/>
    </location>
</feature>
<feature type="domain" description="Cation-transporting P-type ATPase N-terminal" evidence="13">
    <location>
        <begin position="3"/>
        <end position="77"/>
    </location>
</feature>
<evidence type="ECO:0000256" key="10">
    <source>
        <dbReference type="ARBA" id="ARBA00048694"/>
    </source>
</evidence>
<dbReference type="InterPro" id="IPR023298">
    <property type="entry name" value="ATPase_P-typ_TM_dom_sf"/>
</dbReference>
<comment type="caution">
    <text evidence="11">Lacks conserved residue(s) required for the propagation of feature annotation.</text>
</comment>
<dbReference type="InterPro" id="IPR036412">
    <property type="entry name" value="HAD-like_sf"/>
</dbReference>
<feature type="transmembrane region" description="Helical" evidence="11">
    <location>
        <begin position="294"/>
        <end position="317"/>
    </location>
</feature>
<dbReference type="Pfam" id="PF00689">
    <property type="entry name" value="Cation_ATPase_C"/>
    <property type="match status" value="1"/>
</dbReference>
<keyword evidence="11" id="KW-0813">Transport</keyword>
<feature type="transmembrane region" description="Helical" evidence="11">
    <location>
        <begin position="823"/>
        <end position="847"/>
    </location>
</feature>
<comment type="similarity">
    <text evidence="11">Belongs to the cation transport ATPase (P-type) (TC 3.A.3) family. Type IIA subfamily.</text>
</comment>
<evidence type="ECO:0000313" key="14">
    <source>
        <dbReference type="EMBL" id="KAK9812228.1"/>
    </source>
</evidence>
<dbReference type="Pfam" id="PF00122">
    <property type="entry name" value="E1-E2_ATPase"/>
    <property type="match status" value="1"/>
</dbReference>
<keyword evidence="9 11" id="KW-0472">Membrane</keyword>
<name>A0AAW1PVM7_9CHLO</name>
<dbReference type="FunFam" id="3.40.50.1000:FF:000028">
    <property type="entry name" value="Calcium-transporting P-type ATPase, putative"/>
    <property type="match status" value="1"/>
</dbReference>
<dbReference type="SUPFAM" id="SSF81660">
    <property type="entry name" value="Metal cation-transporting ATPase, ATP-binding domain N"/>
    <property type="match status" value="1"/>
</dbReference>
<dbReference type="Gene3D" id="3.40.1110.10">
    <property type="entry name" value="Calcium-transporting ATPase, cytoplasmic domain N"/>
    <property type="match status" value="1"/>
</dbReference>
<evidence type="ECO:0000256" key="4">
    <source>
        <dbReference type="ARBA" id="ARBA00022741"/>
    </source>
</evidence>
<keyword evidence="11" id="KW-0406">Ion transport</keyword>
<dbReference type="SFLD" id="SFLDG00002">
    <property type="entry name" value="C1.7:_P-type_atpase_like"/>
    <property type="match status" value="1"/>
</dbReference>
<dbReference type="GO" id="GO:0005524">
    <property type="term" value="F:ATP binding"/>
    <property type="evidence" value="ECO:0007669"/>
    <property type="project" value="UniProtKB-KW"/>
</dbReference>
<evidence type="ECO:0000256" key="3">
    <source>
        <dbReference type="ARBA" id="ARBA00022692"/>
    </source>
</evidence>
<evidence type="ECO:0000256" key="6">
    <source>
        <dbReference type="ARBA" id="ARBA00022842"/>
    </source>
</evidence>
<dbReference type="InterPro" id="IPR001757">
    <property type="entry name" value="P_typ_ATPase"/>
</dbReference>
<dbReference type="GO" id="GO:0016020">
    <property type="term" value="C:membrane"/>
    <property type="evidence" value="ECO:0007669"/>
    <property type="project" value="UniProtKB-SubCell"/>
</dbReference>
<dbReference type="EMBL" id="JALJOQ010000008">
    <property type="protein sequence ID" value="KAK9812228.1"/>
    <property type="molecule type" value="Genomic_DNA"/>
</dbReference>
<dbReference type="PANTHER" id="PTHR42861">
    <property type="entry name" value="CALCIUM-TRANSPORTING ATPASE"/>
    <property type="match status" value="1"/>
</dbReference>
<dbReference type="FunFam" id="3.40.1110.10:FF:000003">
    <property type="entry name" value="Calcium-transporting ATPase"/>
    <property type="match status" value="1"/>
</dbReference>
<dbReference type="SUPFAM" id="SSF81665">
    <property type="entry name" value="Calcium ATPase, transmembrane domain M"/>
    <property type="match status" value="1"/>
</dbReference>
<dbReference type="GO" id="GO:0005388">
    <property type="term" value="F:P-type calcium transporter activity"/>
    <property type="evidence" value="ECO:0007669"/>
    <property type="project" value="UniProtKB-EC"/>
</dbReference>
<dbReference type="FunFam" id="2.70.150.10:FF:000055">
    <property type="entry name" value="Calcium-transporting ATPase"/>
    <property type="match status" value="1"/>
</dbReference>
<keyword evidence="8 11" id="KW-1133">Transmembrane helix</keyword>
<keyword evidence="11" id="KW-0109">Calcium transport</keyword>
<evidence type="ECO:0000256" key="11">
    <source>
        <dbReference type="RuleBase" id="RU361146"/>
    </source>
</evidence>
<keyword evidence="15" id="KW-1185">Reference proteome</keyword>
<evidence type="ECO:0000313" key="15">
    <source>
        <dbReference type="Proteomes" id="UP001465755"/>
    </source>
</evidence>
<keyword evidence="4 11" id="KW-0547">Nucleotide-binding</keyword>
<feature type="transmembrane region" description="Helical" evidence="11">
    <location>
        <begin position="750"/>
        <end position="771"/>
    </location>
</feature>
<organism evidence="14 15">
    <name type="scientific">Symbiochloris irregularis</name>
    <dbReference type="NCBI Taxonomy" id="706552"/>
    <lineage>
        <taxon>Eukaryota</taxon>
        <taxon>Viridiplantae</taxon>
        <taxon>Chlorophyta</taxon>
        <taxon>core chlorophytes</taxon>
        <taxon>Trebouxiophyceae</taxon>
        <taxon>Trebouxiales</taxon>
        <taxon>Trebouxiaceae</taxon>
        <taxon>Symbiochloris</taxon>
    </lineage>
</organism>
<reference evidence="14 15" key="1">
    <citation type="journal article" date="2024" name="Nat. Commun.">
        <title>Phylogenomics reveals the evolutionary origins of lichenization in chlorophyte algae.</title>
        <authorList>
            <person name="Puginier C."/>
            <person name="Libourel C."/>
            <person name="Otte J."/>
            <person name="Skaloud P."/>
            <person name="Haon M."/>
            <person name="Grisel S."/>
            <person name="Petersen M."/>
            <person name="Berrin J.G."/>
            <person name="Delaux P.M."/>
            <person name="Dal Grande F."/>
            <person name="Keller J."/>
        </authorList>
    </citation>
    <scope>NUCLEOTIDE SEQUENCE [LARGE SCALE GENOMIC DNA]</scope>
    <source>
        <strain evidence="14 15">SAG 2036</strain>
    </source>
</reference>
<keyword evidence="2" id="KW-0597">Phosphoprotein</keyword>
<feature type="transmembrane region" description="Helical" evidence="11">
    <location>
        <begin position="84"/>
        <end position="106"/>
    </location>
</feature>
<dbReference type="SUPFAM" id="SSF81653">
    <property type="entry name" value="Calcium ATPase, transduction domain A"/>
    <property type="match status" value="1"/>
</dbReference>
<evidence type="ECO:0000256" key="9">
    <source>
        <dbReference type="ARBA" id="ARBA00023136"/>
    </source>
</evidence>
<dbReference type="InterPro" id="IPR023299">
    <property type="entry name" value="ATPase_P-typ_cyto_dom_N"/>
</dbReference>
<feature type="region of interest" description="Disordered" evidence="12">
    <location>
        <begin position="1024"/>
        <end position="1047"/>
    </location>
</feature>
<dbReference type="AlphaFoldDB" id="A0AAW1PVM7"/>
<evidence type="ECO:0000256" key="8">
    <source>
        <dbReference type="ARBA" id="ARBA00022989"/>
    </source>
</evidence>
<comment type="function">
    <text evidence="11">Catalyzes the hydrolysis of ATP coupled with the transport of calcium.</text>
</comment>
<protein>
    <recommendedName>
        <fullName evidence="11">Calcium-transporting ATPase</fullName>
        <ecNumber evidence="11">7.2.2.10</ecNumber>
    </recommendedName>
</protein>
<dbReference type="NCBIfam" id="TIGR01116">
    <property type="entry name" value="ATPase-IIA1_Ca"/>
    <property type="match status" value="1"/>
</dbReference>
<evidence type="ECO:0000256" key="2">
    <source>
        <dbReference type="ARBA" id="ARBA00022553"/>
    </source>
</evidence>
<dbReference type="Pfam" id="PF08282">
    <property type="entry name" value="Hydrolase_3"/>
    <property type="match status" value="1"/>
</dbReference>
<evidence type="ECO:0000256" key="12">
    <source>
        <dbReference type="SAM" id="MobiDB-lite"/>
    </source>
</evidence>
<dbReference type="InterPro" id="IPR004014">
    <property type="entry name" value="ATPase_P-typ_cation-transptr_N"/>
</dbReference>
<dbReference type="Pfam" id="PF13246">
    <property type="entry name" value="Cation_ATPase"/>
    <property type="match status" value="1"/>
</dbReference>
<accession>A0AAW1PVM7</accession>
<evidence type="ECO:0000256" key="5">
    <source>
        <dbReference type="ARBA" id="ARBA00022840"/>
    </source>
</evidence>
<comment type="catalytic activity">
    <reaction evidence="10 11">
        <text>Ca(2+)(in) + ATP + H2O = Ca(2+)(out) + ADP + phosphate + H(+)</text>
        <dbReference type="Rhea" id="RHEA:18105"/>
        <dbReference type="ChEBI" id="CHEBI:15377"/>
        <dbReference type="ChEBI" id="CHEBI:15378"/>
        <dbReference type="ChEBI" id="CHEBI:29108"/>
        <dbReference type="ChEBI" id="CHEBI:30616"/>
        <dbReference type="ChEBI" id="CHEBI:43474"/>
        <dbReference type="ChEBI" id="CHEBI:456216"/>
        <dbReference type="EC" id="7.2.2.10"/>
    </reaction>
</comment>
<comment type="subcellular location">
    <subcellularLocation>
        <location evidence="1 11">Membrane</location>
        <topology evidence="1 11">Multi-pass membrane protein</topology>
    </subcellularLocation>
</comment>
<keyword evidence="11" id="KW-0106">Calcium</keyword>
<dbReference type="InterPro" id="IPR023214">
    <property type="entry name" value="HAD_sf"/>
</dbReference>
<dbReference type="InterPro" id="IPR006068">
    <property type="entry name" value="ATPase_P-typ_cation-transptr_C"/>
</dbReference>
<dbReference type="Gene3D" id="2.70.150.10">
    <property type="entry name" value="Calcium-transporting ATPase, cytoplasmic transduction domain A"/>
    <property type="match status" value="1"/>
</dbReference>
<proteinExistence type="inferred from homology"/>
<dbReference type="GO" id="GO:0016887">
    <property type="term" value="F:ATP hydrolysis activity"/>
    <property type="evidence" value="ECO:0007669"/>
    <property type="project" value="InterPro"/>
</dbReference>
<comment type="caution">
    <text evidence="14">The sequence shown here is derived from an EMBL/GenBank/DDBJ whole genome shotgun (WGS) entry which is preliminary data.</text>
</comment>
<feature type="transmembrane region" description="Helical" evidence="11">
    <location>
        <begin position="911"/>
        <end position="932"/>
    </location>
</feature>
<feature type="transmembrane region" description="Helical" evidence="11">
    <location>
        <begin position="256"/>
        <end position="274"/>
    </location>
</feature>
<keyword evidence="5 11" id="KW-0067">ATP-binding</keyword>
<evidence type="ECO:0000256" key="7">
    <source>
        <dbReference type="ARBA" id="ARBA00022967"/>
    </source>
</evidence>
<dbReference type="PRINTS" id="PR00119">
    <property type="entry name" value="CATATPASE"/>
</dbReference>
<dbReference type="FunFam" id="1.20.1110.10:FF:000065">
    <property type="entry name" value="Sarcoplasmic/endoplasmic reticulum calcium ATPase 1"/>
    <property type="match status" value="2"/>
</dbReference>
<gene>
    <name evidence="14" type="ORF">WJX73_005646</name>
</gene>
<dbReference type="NCBIfam" id="TIGR01494">
    <property type="entry name" value="ATPase_P-type"/>
    <property type="match status" value="2"/>
</dbReference>
<evidence type="ECO:0000259" key="13">
    <source>
        <dbReference type="SMART" id="SM00831"/>
    </source>
</evidence>
<dbReference type="InterPro" id="IPR005782">
    <property type="entry name" value="P-type_ATPase_IIA"/>
</dbReference>
<keyword evidence="7" id="KW-1278">Translocase</keyword>
<dbReference type="PRINTS" id="PR00120">
    <property type="entry name" value="HATPASE"/>
</dbReference>
<dbReference type="PROSITE" id="PS00154">
    <property type="entry name" value="ATPASE_E1_E2"/>
    <property type="match status" value="1"/>
</dbReference>
<dbReference type="Gene3D" id="3.40.50.1000">
    <property type="entry name" value="HAD superfamily/HAD-like"/>
    <property type="match status" value="1"/>
</dbReference>
<dbReference type="SFLD" id="SFLDF00027">
    <property type="entry name" value="p-type_atpase"/>
    <property type="match status" value="1"/>
</dbReference>
<dbReference type="Gene3D" id="1.20.1110.10">
    <property type="entry name" value="Calcium-transporting ATPase, transmembrane domain"/>
    <property type="match status" value="1"/>
</dbReference>
<dbReference type="SUPFAM" id="SSF56784">
    <property type="entry name" value="HAD-like"/>
    <property type="match status" value="1"/>
</dbReference>
<dbReference type="SFLD" id="SFLDS00003">
    <property type="entry name" value="Haloacid_Dehalogenase"/>
    <property type="match status" value="1"/>
</dbReference>
<keyword evidence="3 11" id="KW-0812">Transmembrane</keyword>
<dbReference type="SMART" id="SM00831">
    <property type="entry name" value="Cation_ATPase_N"/>
    <property type="match status" value="1"/>
</dbReference>
<dbReference type="InterPro" id="IPR059000">
    <property type="entry name" value="ATPase_P-type_domA"/>
</dbReference>
<evidence type="ECO:0000256" key="1">
    <source>
        <dbReference type="ARBA" id="ARBA00004141"/>
    </source>
</evidence>